<sequence>MNRPSSRSFAERLADGVIIGAEGYVFELERRGYIKAGPYVPEVILDEPDALRQLHREFLRAGADVMVALTYYAHREKLKDVGRDGQLEELNRQAVRIANEIAAEGGALVAGNICNTWSYDPARPVESGAVVRDQYLEQLTWAVDEGVDFVVAETNDFVGEALIGLEVCQELNLPAVVTFASVQPEKTYDGYDYVDACKRLADAGAAVVGFNCSRGPETLMPMLEKLRAAVDIPIAAQPVPYRTNPATPAFESLTSADGGRAFPIALEPFSHTRFEMAEWARRAADLGVSYIGICCGGAPHHVRAMAEALGRETPASRYSPALDLHPVLGTPTDTSAQDVMGDWSAA</sequence>
<dbReference type="InterPro" id="IPR017226">
    <property type="entry name" value="BHMT-like"/>
</dbReference>
<dbReference type="PANTHER" id="PTHR46120:SF1">
    <property type="entry name" value="HCY-BINDING DOMAIN-CONTAINING PROTEIN"/>
    <property type="match status" value="1"/>
</dbReference>
<proteinExistence type="predicted"/>
<reference evidence="10 11" key="1">
    <citation type="submission" date="2021-05" db="EMBL/GenBank/DDBJ databases">
        <title>Kineosporia and Streptomyces sp. nov. two new marine actinobacteria isolated from Coral.</title>
        <authorList>
            <person name="Buangrab K."/>
            <person name="Sutthacheep M."/>
            <person name="Yeemin T."/>
            <person name="Harunari E."/>
            <person name="Igarashi Y."/>
            <person name="Kanchanasin P."/>
            <person name="Tanasupawat S."/>
            <person name="Phongsopitanun W."/>
        </authorList>
    </citation>
    <scope>NUCLEOTIDE SEQUENCE [LARGE SCALE GENOMIC DNA]</scope>
    <source>
        <strain evidence="10 11">J2-2</strain>
    </source>
</reference>
<evidence type="ECO:0000256" key="6">
    <source>
        <dbReference type="ARBA" id="ARBA00022833"/>
    </source>
</evidence>
<dbReference type="Gene3D" id="3.20.20.330">
    <property type="entry name" value="Homocysteine-binding-like domain"/>
    <property type="match status" value="1"/>
</dbReference>
<evidence type="ECO:0000256" key="3">
    <source>
        <dbReference type="ARBA" id="ARBA00022603"/>
    </source>
</evidence>
<dbReference type="Pfam" id="PF02574">
    <property type="entry name" value="S-methyl_trans"/>
    <property type="match status" value="1"/>
</dbReference>
<dbReference type="InterPro" id="IPR036589">
    <property type="entry name" value="HCY_dom_sf"/>
</dbReference>
<dbReference type="InterPro" id="IPR003726">
    <property type="entry name" value="HCY_dom"/>
</dbReference>
<organism evidence="10 11">
    <name type="scientific">Kineosporia corallincola</name>
    <dbReference type="NCBI Taxonomy" id="2835133"/>
    <lineage>
        <taxon>Bacteria</taxon>
        <taxon>Bacillati</taxon>
        <taxon>Actinomycetota</taxon>
        <taxon>Actinomycetes</taxon>
        <taxon>Kineosporiales</taxon>
        <taxon>Kineosporiaceae</taxon>
        <taxon>Kineosporia</taxon>
    </lineage>
</organism>
<evidence type="ECO:0000256" key="8">
    <source>
        <dbReference type="SAM" id="MobiDB-lite"/>
    </source>
</evidence>
<keyword evidence="11" id="KW-1185">Reference proteome</keyword>
<dbReference type="PANTHER" id="PTHR46120">
    <property type="entry name" value="BETAINE--HOMOCYSTEINE S-METHYLTRANSFERASE 1"/>
    <property type="match status" value="1"/>
</dbReference>
<comment type="caution">
    <text evidence="10">The sequence shown here is derived from an EMBL/GenBank/DDBJ whole genome shotgun (WGS) entry which is preliminary data.</text>
</comment>
<dbReference type="InterPro" id="IPR051524">
    <property type="entry name" value="BHMT"/>
</dbReference>
<dbReference type="PROSITE" id="PS50970">
    <property type="entry name" value="HCY"/>
    <property type="match status" value="1"/>
</dbReference>
<gene>
    <name evidence="10" type="ORF">KIH74_08015</name>
</gene>
<evidence type="ECO:0000313" key="10">
    <source>
        <dbReference type="EMBL" id="MBT0768867.1"/>
    </source>
</evidence>
<dbReference type="Proteomes" id="UP001197247">
    <property type="component" value="Unassembled WGS sequence"/>
</dbReference>
<keyword evidence="3 7" id="KW-0489">Methyltransferase</keyword>
<feature type="binding site" evidence="7">
    <location>
        <position position="295"/>
    </location>
    <ligand>
        <name>Zn(2+)</name>
        <dbReference type="ChEBI" id="CHEBI:29105"/>
    </ligand>
</feature>
<feature type="domain" description="Hcy-binding" evidence="9">
    <location>
        <begin position="6"/>
        <end position="309"/>
    </location>
</feature>
<evidence type="ECO:0000256" key="1">
    <source>
        <dbReference type="ARBA" id="ARBA00001947"/>
    </source>
</evidence>
<keyword evidence="4 7" id="KW-0808">Transferase</keyword>
<keyword evidence="5 7" id="KW-0479">Metal-binding</keyword>
<evidence type="ECO:0000256" key="5">
    <source>
        <dbReference type="ARBA" id="ARBA00022723"/>
    </source>
</evidence>
<dbReference type="PIRSF" id="PIRSF037505">
    <property type="entry name" value="Betaine_HMT"/>
    <property type="match status" value="1"/>
</dbReference>
<protein>
    <submittedName>
        <fullName evidence="10">Homocysteine S-methyltransferase family protein</fullName>
    </submittedName>
</protein>
<feature type="binding site" evidence="7">
    <location>
        <position position="294"/>
    </location>
    <ligand>
        <name>Zn(2+)</name>
        <dbReference type="ChEBI" id="CHEBI:29105"/>
    </ligand>
</feature>
<evidence type="ECO:0000256" key="2">
    <source>
        <dbReference type="ARBA" id="ARBA00005137"/>
    </source>
</evidence>
<feature type="binding site" evidence="7">
    <location>
        <position position="212"/>
    </location>
    <ligand>
        <name>Zn(2+)</name>
        <dbReference type="ChEBI" id="CHEBI:29105"/>
    </ligand>
</feature>
<evidence type="ECO:0000313" key="11">
    <source>
        <dbReference type="Proteomes" id="UP001197247"/>
    </source>
</evidence>
<evidence type="ECO:0000256" key="4">
    <source>
        <dbReference type="ARBA" id="ARBA00022679"/>
    </source>
</evidence>
<comment type="cofactor">
    <cofactor evidence="1 7">
        <name>Zn(2+)</name>
        <dbReference type="ChEBI" id="CHEBI:29105"/>
    </cofactor>
</comment>
<keyword evidence="6 7" id="KW-0862">Zinc</keyword>
<evidence type="ECO:0000259" key="9">
    <source>
        <dbReference type="PROSITE" id="PS50970"/>
    </source>
</evidence>
<comment type="pathway">
    <text evidence="2">Amino-acid biosynthesis; L-methionine biosynthesis via de novo pathway; L-methionine from L-homocysteine (BhmT route): step 1/1.</text>
</comment>
<feature type="region of interest" description="Disordered" evidence="8">
    <location>
        <begin position="321"/>
        <end position="346"/>
    </location>
</feature>
<evidence type="ECO:0000256" key="7">
    <source>
        <dbReference type="PROSITE-ProRule" id="PRU00333"/>
    </source>
</evidence>
<dbReference type="SUPFAM" id="SSF82282">
    <property type="entry name" value="Homocysteine S-methyltransferase"/>
    <property type="match status" value="1"/>
</dbReference>
<dbReference type="RefSeq" id="WP_214155171.1">
    <property type="nucleotide sequence ID" value="NZ_JAHBAY010000003.1"/>
</dbReference>
<name>A0ABS5TCR0_9ACTN</name>
<accession>A0ABS5TCR0</accession>
<dbReference type="EMBL" id="JAHBAY010000003">
    <property type="protein sequence ID" value="MBT0768867.1"/>
    <property type="molecule type" value="Genomic_DNA"/>
</dbReference>